<dbReference type="InterPro" id="IPR018597">
    <property type="entry name" value="Phage_Tuc2009_YjcQ"/>
</dbReference>
<dbReference type="AlphaFoldDB" id="A0A850EPI0"/>
<dbReference type="Proteomes" id="UP000564806">
    <property type="component" value="Unassembled WGS sequence"/>
</dbReference>
<evidence type="ECO:0000313" key="2">
    <source>
        <dbReference type="Proteomes" id="UP000564806"/>
    </source>
</evidence>
<keyword evidence="2" id="KW-1185">Reference proteome</keyword>
<sequence>MAGHKYLDENSVCTKTYTILKEIRDWLK</sequence>
<comment type="caution">
    <text evidence="1">The sequence shown here is derived from an EMBL/GenBank/DDBJ whole genome shotgun (WGS) entry which is preliminary data.</text>
</comment>
<dbReference type="EMBL" id="JABWCS010000195">
    <property type="protein sequence ID" value="NUU59951.1"/>
    <property type="molecule type" value="Genomic_DNA"/>
</dbReference>
<evidence type="ECO:0000313" key="1">
    <source>
        <dbReference type="EMBL" id="NUU59951.1"/>
    </source>
</evidence>
<reference evidence="1" key="1">
    <citation type="submission" date="2020-06" db="EMBL/GenBank/DDBJ databases">
        <title>Paenibacillus sp. nov., isolated from soil.</title>
        <authorList>
            <person name="Seo Y.L."/>
        </authorList>
    </citation>
    <scope>NUCLEOTIDE SEQUENCE [LARGE SCALE GENOMIC DNA]</scope>
    <source>
        <strain evidence="1">JW14</strain>
    </source>
</reference>
<name>A0A850EPI0_9BACL</name>
<dbReference type="Pfam" id="PF09639">
    <property type="entry name" value="YjcQ"/>
    <property type="match status" value="1"/>
</dbReference>
<accession>A0A850EPI0</accession>
<protein>
    <submittedName>
        <fullName evidence="1">Uncharacterized protein</fullName>
    </submittedName>
</protein>
<proteinExistence type="predicted"/>
<gene>
    <name evidence="1" type="ORF">HPT30_06250</name>
</gene>
<organism evidence="1 2">
    <name type="scientific">Paenibacillus agri</name>
    <dbReference type="NCBI Taxonomy" id="2744309"/>
    <lineage>
        <taxon>Bacteria</taxon>
        <taxon>Bacillati</taxon>
        <taxon>Bacillota</taxon>
        <taxon>Bacilli</taxon>
        <taxon>Bacillales</taxon>
        <taxon>Paenibacillaceae</taxon>
        <taxon>Paenibacillus</taxon>
    </lineage>
</organism>